<dbReference type="Gene3D" id="3.40.50.300">
    <property type="entry name" value="P-loop containing nucleotide triphosphate hydrolases"/>
    <property type="match status" value="1"/>
</dbReference>
<dbReference type="InterPro" id="IPR027417">
    <property type="entry name" value="P-loop_NTPase"/>
</dbReference>
<evidence type="ECO:0000259" key="1">
    <source>
        <dbReference type="Pfam" id="PF00308"/>
    </source>
</evidence>
<evidence type="ECO:0000313" key="3">
    <source>
        <dbReference type="EMBL" id="AGF47840.1"/>
    </source>
</evidence>
<sequence>MKQHQLILNILPNIEPSLSNYILGINTEALHAAKSITGGRALYIWGDKGSGKSHILRAITNERNSPYINYTNCYEIFNLAINNEIESIPKLIAIDDVHLLSNSQQSGLFSLYNRWRELSQTDKSFAMILSGDKNPILMNVREDLKTRLGWDISFRIEPLSDQDKLNALKTLGNKLGIRNLDNVIQWMLKYCNRDIKYLMNLLTLLNKYSISTKRPITINLLRTMLKESESIQI</sequence>
<protein>
    <submittedName>
        <fullName evidence="3">DnaA-like protein</fullName>
    </submittedName>
</protein>
<name>M1M6Y2_9PROT</name>
<dbReference type="PANTHER" id="PTHR30050:SF5">
    <property type="entry name" value="DNAA REGULATORY INACTIVATOR HDA"/>
    <property type="match status" value="1"/>
</dbReference>
<dbReference type="GO" id="GO:0005886">
    <property type="term" value="C:plasma membrane"/>
    <property type="evidence" value="ECO:0007669"/>
    <property type="project" value="TreeGrafter"/>
</dbReference>
<dbReference type="Pfam" id="PF22688">
    <property type="entry name" value="Hda_lid"/>
    <property type="match status" value="1"/>
</dbReference>
<dbReference type="KEGG" id="kct:CDEE_0879"/>
<reference evidence="3 4" key="1">
    <citation type="journal article" date="2013" name="Genome Biol. Evol.">
        <title>Genome evolution and phylogenomic analysis of candidatus kinetoplastibacterium, the betaproteobacterial endosymbionts of strigomonas and angomonas.</title>
        <authorList>
            <person name="Alves J.M."/>
            <person name="Serrano M.G."/>
            <person name="Maia da Silva F."/>
            <person name="Voegtly L.J."/>
            <person name="Matveyev A.V."/>
            <person name="Teixeira M.M."/>
            <person name="Camargo E.P."/>
            <person name="Buck G.A."/>
        </authorList>
    </citation>
    <scope>NUCLEOTIDE SEQUENCE [LARGE SCALE GENOMIC DNA]</scope>
    <source>
        <strain evidence="3 4">TCC036E</strain>
    </source>
</reference>
<proteinExistence type="predicted"/>
<evidence type="ECO:0000313" key="4">
    <source>
        <dbReference type="Proteomes" id="UP000011686"/>
    </source>
</evidence>
<dbReference type="HOGENOM" id="CLU_072265_1_0_4"/>
<dbReference type="GO" id="GO:0006270">
    <property type="term" value="P:DNA replication initiation"/>
    <property type="evidence" value="ECO:0007669"/>
    <property type="project" value="TreeGrafter"/>
</dbReference>
<dbReference type="STRING" id="1208918.CDEE_0879"/>
<dbReference type="Proteomes" id="UP000011686">
    <property type="component" value="Chromosome"/>
</dbReference>
<dbReference type="InterPro" id="IPR055199">
    <property type="entry name" value="Hda_lid"/>
</dbReference>
<organism evidence="3 4">
    <name type="scientific">Candidatus Kinetoplastidibacterium crithidiae TCC036E</name>
    <dbReference type="NCBI Taxonomy" id="1208918"/>
    <lineage>
        <taxon>Bacteria</taxon>
        <taxon>Pseudomonadati</taxon>
        <taxon>Pseudomonadota</taxon>
        <taxon>Betaproteobacteria</taxon>
        <taxon>Candidatus Kinetoplastidibacterium</taxon>
    </lineage>
</organism>
<accession>M1M6Y2</accession>
<keyword evidence="4" id="KW-1185">Reference proteome</keyword>
<dbReference type="GO" id="GO:0003688">
    <property type="term" value="F:DNA replication origin binding"/>
    <property type="evidence" value="ECO:0007669"/>
    <property type="project" value="TreeGrafter"/>
</dbReference>
<dbReference type="InterPro" id="IPR013317">
    <property type="entry name" value="DnaA_dom"/>
</dbReference>
<dbReference type="AlphaFoldDB" id="M1M6Y2"/>
<dbReference type="SUPFAM" id="SSF52540">
    <property type="entry name" value="P-loop containing nucleoside triphosphate hydrolases"/>
    <property type="match status" value="1"/>
</dbReference>
<dbReference type="EMBL" id="CP003804">
    <property type="protein sequence ID" value="AGF47840.1"/>
    <property type="molecule type" value="Genomic_DNA"/>
</dbReference>
<feature type="domain" description="Hda lid" evidence="2">
    <location>
        <begin position="161"/>
        <end position="225"/>
    </location>
</feature>
<dbReference type="PANTHER" id="PTHR30050">
    <property type="entry name" value="CHROMOSOMAL REPLICATION INITIATOR PROTEIN DNAA"/>
    <property type="match status" value="1"/>
</dbReference>
<dbReference type="Gene3D" id="1.10.8.60">
    <property type="match status" value="1"/>
</dbReference>
<evidence type="ECO:0000259" key="2">
    <source>
        <dbReference type="Pfam" id="PF22688"/>
    </source>
</evidence>
<dbReference type="RefSeq" id="WP_015238318.1">
    <property type="nucleotide sequence ID" value="NC_020283.1"/>
</dbReference>
<dbReference type="eggNOG" id="COG0593">
    <property type="taxonomic scope" value="Bacteria"/>
</dbReference>
<gene>
    <name evidence="3" type="ORF">CDEE_0879</name>
</gene>
<feature type="domain" description="Chromosomal replication initiator protein DnaA ATPAse" evidence="1">
    <location>
        <begin position="29"/>
        <end position="152"/>
    </location>
</feature>
<dbReference type="PATRIC" id="fig|1208918.3.peg.540"/>
<dbReference type="Pfam" id="PF00308">
    <property type="entry name" value="Bac_DnaA"/>
    <property type="match status" value="1"/>
</dbReference>